<evidence type="ECO:0000313" key="9">
    <source>
        <dbReference type="Proteomes" id="UP001165082"/>
    </source>
</evidence>
<feature type="region of interest" description="Disordered" evidence="6">
    <location>
        <begin position="34"/>
        <end position="88"/>
    </location>
</feature>
<gene>
    <name evidence="8" type="ORF">TrRE_jg4006</name>
</gene>
<evidence type="ECO:0000256" key="3">
    <source>
        <dbReference type="ARBA" id="ARBA00022737"/>
    </source>
</evidence>
<dbReference type="GO" id="GO:0000027">
    <property type="term" value="P:ribosomal large subunit assembly"/>
    <property type="evidence" value="ECO:0007669"/>
    <property type="project" value="TreeGrafter"/>
</dbReference>
<evidence type="ECO:0000256" key="6">
    <source>
        <dbReference type="SAM" id="MobiDB-lite"/>
    </source>
</evidence>
<dbReference type="PROSITE" id="PS50294">
    <property type="entry name" value="WD_REPEATS_REGION"/>
    <property type="match status" value="3"/>
</dbReference>
<dbReference type="EMBL" id="BRXZ01005154">
    <property type="protein sequence ID" value="GMH61097.1"/>
    <property type="molecule type" value="Genomic_DNA"/>
</dbReference>
<proteinExistence type="predicted"/>
<dbReference type="GO" id="GO:0005730">
    <property type="term" value="C:nucleolus"/>
    <property type="evidence" value="ECO:0007669"/>
    <property type="project" value="UniProtKB-SubCell"/>
</dbReference>
<dbReference type="OrthoDB" id="10267436at2759"/>
<dbReference type="InterPro" id="IPR036322">
    <property type="entry name" value="WD40_repeat_dom_sf"/>
</dbReference>
<dbReference type="SMART" id="SM00320">
    <property type="entry name" value="WD40"/>
    <property type="match status" value="4"/>
</dbReference>
<feature type="compositionally biased region" description="Acidic residues" evidence="6">
    <location>
        <begin position="39"/>
        <end position="49"/>
    </location>
</feature>
<evidence type="ECO:0000256" key="5">
    <source>
        <dbReference type="PROSITE-ProRule" id="PRU00221"/>
    </source>
</evidence>
<dbReference type="PROSITE" id="PS00678">
    <property type="entry name" value="WD_REPEATS_1"/>
    <property type="match status" value="1"/>
</dbReference>
<keyword evidence="9" id="KW-1185">Reference proteome</keyword>
<sequence>MVQLVSSTGTTTFPPIDVPINSTVPQLESLVHNLLNPDSDSDSDSDEDEVEKKKKKKKKRKVESTPYAFYLSPHVNPSGTNETPEDKELTTSLVDAIKSFNNAPPKEGSDSSSGPPIVSTERTLTVTFQPLAVYKVRPVTRCTDTMPGHTEAVLHVQYSPSGRHLASGGGDTTVRFWDTNTSLPKFTCQGHRNHVLTVSWSPCGTQFASGDKSGTLIIWDPKTGQSRWTYKAHSRWITGLSWEPMHRGASCERIATSSKDGLAKVFNVRLQRVEFTLSGHTDSVEAVKWGGEGLIYTASRDRTVKVWGAEG</sequence>
<name>A0A9W7DZS2_9STRA</name>
<dbReference type="PROSITE" id="PS50082">
    <property type="entry name" value="WD_REPEATS_2"/>
    <property type="match status" value="3"/>
</dbReference>
<protein>
    <recommendedName>
        <fullName evidence="7">NLE domain-containing protein</fullName>
    </recommendedName>
</protein>
<dbReference type="InterPro" id="IPR001680">
    <property type="entry name" value="WD40_rpt"/>
</dbReference>
<dbReference type="AlphaFoldDB" id="A0A9W7DZS2"/>
<dbReference type="SUPFAM" id="SSF50978">
    <property type="entry name" value="WD40 repeat-like"/>
    <property type="match status" value="1"/>
</dbReference>
<dbReference type="PANTHER" id="PTHR19848">
    <property type="entry name" value="WD40 REPEAT PROTEIN"/>
    <property type="match status" value="1"/>
</dbReference>
<evidence type="ECO:0000313" key="8">
    <source>
        <dbReference type="EMBL" id="GMH61097.1"/>
    </source>
</evidence>
<keyword evidence="4" id="KW-0539">Nucleus</keyword>
<dbReference type="Gene3D" id="2.130.10.10">
    <property type="entry name" value="YVTN repeat-like/Quinoprotein amine dehydrogenase"/>
    <property type="match status" value="1"/>
</dbReference>
<dbReference type="Pfam" id="PF08154">
    <property type="entry name" value="NLE"/>
    <property type="match status" value="1"/>
</dbReference>
<evidence type="ECO:0000259" key="7">
    <source>
        <dbReference type="Pfam" id="PF08154"/>
    </source>
</evidence>
<dbReference type="InterPro" id="IPR012972">
    <property type="entry name" value="NLE"/>
</dbReference>
<feature type="repeat" description="WD" evidence="5">
    <location>
        <begin position="146"/>
        <end position="187"/>
    </location>
</feature>
<evidence type="ECO:0000256" key="1">
    <source>
        <dbReference type="ARBA" id="ARBA00004604"/>
    </source>
</evidence>
<evidence type="ECO:0000256" key="2">
    <source>
        <dbReference type="ARBA" id="ARBA00022574"/>
    </source>
</evidence>
<dbReference type="InterPro" id="IPR019775">
    <property type="entry name" value="WD40_repeat_CS"/>
</dbReference>
<dbReference type="InterPro" id="IPR015943">
    <property type="entry name" value="WD40/YVTN_repeat-like_dom_sf"/>
</dbReference>
<feature type="non-terminal residue" evidence="8">
    <location>
        <position position="311"/>
    </location>
</feature>
<feature type="repeat" description="WD" evidence="5">
    <location>
        <begin position="277"/>
        <end position="311"/>
    </location>
</feature>
<dbReference type="Pfam" id="PF00400">
    <property type="entry name" value="WD40"/>
    <property type="match status" value="4"/>
</dbReference>
<comment type="caution">
    <text evidence="8">The sequence shown here is derived from an EMBL/GenBank/DDBJ whole genome shotgun (WGS) entry which is preliminary data.</text>
</comment>
<reference evidence="8" key="1">
    <citation type="submission" date="2022-07" db="EMBL/GenBank/DDBJ databases">
        <title>Genome analysis of Parmales, a sister group of diatoms, reveals the evolutionary specialization of diatoms from phago-mixotrophs to photoautotrophs.</title>
        <authorList>
            <person name="Ban H."/>
            <person name="Sato S."/>
            <person name="Yoshikawa S."/>
            <person name="Kazumasa Y."/>
            <person name="Nakamura Y."/>
            <person name="Ichinomiya M."/>
            <person name="Saitoh K."/>
            <person name="Sato N."/>
            <person name="Blanc-Mathieu R."/>
            <person name="Endo H."/>
            <person name="Kuwata A."/>
            <person name="Ogata H."/>
        </authorList>
    </citation>
    <scope>NUCLEOTIDE SEQUENCE</scope>
</reference>
<keyword evidence="3" id="KW-0677">Repeat</keyword>
<feature type="repeat" description="WD" evidence="5">
    <location>
        <begin position="188"/>
        <end position="229"/>
    </location>
</feature>
<organism evidence="8 9">
    <name type="scientific">Triparma retinervis</name>
    <dbReference type="NCBI Taxonomy" id="2557542"/>
    <lineage>
        <taxon>Eukaryota</taxon>
        <taxon>Sar</taxon>
        <taxon>Stramenopiles</taxon>
        <taxon>Ochrophyta</taxon>
        <taxon>Bolidophyceae</taxon>
        <taxon>Parmales</taxon>
        <taxon>Triparmaceae</taxon>
        <taxon>Triparma</taxon>
    </lineage>
</organism>
<accession>A0A9W7DZS2</accession>
<feature type="domain" description="NLE" evidence="7">
    <location>
        <begin position="1"/>
        <end position="72"/>
    </location>
</feature>
<comment type="subcellular location">
    <subcellularLocation>
        <location evidence="1">Nucleus</location>
        <location evidence="1">Nucleolus</location>
    </subcellularLocation>
</comment>
<evidence type="ECO:0000256" key="4">
    <source>
        <dbReference type="ARBA" id="ARBA00023242"/>
    </source>
</evidence>
<dbReference type="Proteomes" id="UP001165082">
    <property type="component" value="Unassembled WGS sequence"/>
</dbReference>
<dbReference type="PANTHER" id="PTHR19848:SF0">
    <property type="entry name" value="NOTCHLESS PROTEIN HOMOLOG 1"/>
    <property type="match status" value="1"/>
</dbReference>
<keyword evidence="2 5" id="KW-0853">WD repeat</keyword>